<evidence type="ECO:0000256" key="1">
    <source>
        <dbReference type="SAM" id="MobiDB-lite"/>
    </source>
</evidence>
<feature type="region of interest" description="Disordered" evidence="1">
    <location>
        <begin position="93"/>
        <end position="120"/>
    </location>
</feature>
<evidence type="ECO:0000256" key="2">
    <source>
        <dbReference type="SAM" id="Phobius"/>
    </source>
</evidence>
<keyword evidence="2" id="KW-0812">Transmembrane</keyword>
<dbReference type="AlphaFoldDB" id="A0A8K0JNE9"/>
<dbReference type="EMBL" id="JABELV010000030">
    <property type="protein sequence ID" value="KAG7562544.1"/>
    <property type="molecule type" value="Genomic_DNA"/>
</dbReference>
<keyword evidence="4" id="KW-1185">Reference proteome</keyword>
<keyword evidence="2" id="KW-0472">Membrane</keyword>
<feature type="compositionally biased region" description="Basic residues" evidence="1">
    <location>
        <begin position="262"/>
        <end position="276"/>
    </location>
</feature>
<dbReference type="PANTHER" id="PTHR34407">
    <property type="entry name" value="EXPRESSED PROTEIN"/>
    <property type="match status" value="1"/>
</dbReference>
<feature type="region of interest" description="Disordered" evidence="1">
    <location>
        <begin position="233"/>
        <end position="291"/>
    </location>
</feature>
<evidence type="ECO:0000313" key="3">
    <source>
        <dbReference type="EMBL" id="KAG7562544.1"/>
    </source>
</evidence>
<name>A0A8K0JNE9_9TREE</name>
<dbReference type="PANTHER" id="PTHR34407:SF1">
    <property type="entry name" value="SGNH HYDROLASE-TYPE ESTERASE DOMAIN-CONTAINING PROTEIN"/>
    <property type="match status" value="1"/>
</dbReference>
<proteinExistence type="predicted"/>
<comment type="caution">
    <text evidence="3">The sequence shown here is derived from an EMBL/GenBank/DDBJ whole genome shotgun (WGS) entry which is preliminary data.</text>
</comment>
<feature type="compositionally biased region" description="Low complexity" evidence="1">
    <location>
        <begin position="107"/>
        <end position="120"/>
    </location>
</feature>
<evidence type="ECO:0008006" key="5">
    <source>
        <dbReference type="Google" id="ProtNLM"/>
    </source>
</evidence>
<dbReference type="CDD" id="cd00229">
    <property type="entry name" value="SGNH_hydrolase"/>
    <property type="match status" value="1"/>
</dbReference>
<accession>A0A8K0JNE9</accession>
<sequence length="725" mass="79825">MIPLPHITRRQLVLSLILALTSIVFLLVSLVLQPSDSSSQPTPLSSGSRFDPWGVKDSAAQGIRWVVVEKVRANFGFGSGYIPVDERPLAEDESGAGLFDSDGGVGSVPSSPLSSSSSGLGLTHGWNTVKNKSSSVWNTLGSKLSSLTSSSTSQRPRVTDWDDLPFENKAFKEWEYTRGLIYEGTGARVQRFLEKARSGRGFVAAVVGGSVSKGRGLPKLPFDVEVGRYVIGGSESPSSHWETGSTSTSSATSKEEGNDAKTHHHHQDHPNKHKRLLSSSFPEDRNPAKTQNLYNPFNMHMQVFEYLNERFPAMPLEYGYSRKARQAEESSTPIANLTSGVEPGHEHHPHHRGSNQFINGAQGGIGSDYFAGCWKEHLGEDVDLVIVELGINDARSLEAMENYELLLRSLLEMGSRPAVINVQTFTLLFSTLSQASSLHIDVAAYYDTPVISLRDVLLPRILNDPTSNPAPGGVLGPAAKVGLEVKKWFRNVPEEERIEGDAKVVDGVDLMHISHHGHSLLAELVVHYLQLQIAQMEDYDLYLDDEEDESFDSDVELTDIPGMLLASAYAPNKKVRRTNPSCTSTNSAFESRRLVLPEKSSGWATYNWGEKRYLISDQPGSRITFPFVTQAKPGRDGQGEGYVKIGHLRSKVLGLGSIGCWVDDREDVKTRVDGWWDIKERNMGMITTIREDLLPGQHTLTCEVLSDTLDPKGGTEFRLISVLSD</sequence>
<feature type="compositionally biased region" description="Low complexity" evidence="1">
    <location>
        <begin position="243"/>
        <end position="252"/>
    </location>
</feature>
<feature type="transmembrane region" description="Helical" evidence="2">
    <location>
        <begin position="12"/>
        <end position="32"/>
    </location>
</feature>
<dbReference type="Gene3D" id="3.40.50.1110">
    <property type="entry name" value="SGNH hydrolase"/>
    <property type="match status" value="1"/>
</dbReference>
<dbReference type="SUPFAM" id="SSF52266">
    <property type="entry name" value="SGNH hydrolase"/>
    <property type="match status" value="1"/>
</dbReference>
<gene>
    <name evidence="3" type="ORF">FFLO_02018</name>
</gene>
<dbReference type="Proteomes" id="UP000812966">
    <property type="component" value="Unassembled WGS sequence"/>
</dbReference>
<reference evidence="3" key="1">
    <citation type="submission" date="2020-04" db="EMBL/GenBank/DDBJ databases">
        <title>Analysis of mating type loci in Filobasidium floriforme.</title>
        <authorList>
            <person name="Nowrousian M."/>
        </authorList>
    </citation>
    <scope>NUCLEOTIDE SEQUENCE</scope>
    <source>
        <strain evidence="3">CBS 6242</strain>
    </source>
</reference>
<dbReference type="InterPro" id="IPR036514">
    <property type="entry name" value="SGNH_hydro_sf"/>
</dbReference>
<protein>
    <recommendedName>
        <fullName evidence="5">SGNH hydrolase-type esterase domain-containing protein</fullName>
    </recommendedName>
</protein>
<keyword evidence="2" id="KW-1133">Transmembrane helix</keyword>
<organism evidence="3 4">
    <name type="scientific">Filobasidium floriforme</name>
    <dbReference type="NCBI Taxonomy" id="5210"/>
    <lineage>
        <taxon>Eukaryota</taxon>
        <taxon>Fungi</taxon>
        <taxon>Dikarya</taxon>
        <taxon>Basidiomycota</taxon>
        <taxon>Agaricomycotina</taxon>
        <taxon>Tremellomycetes</taxon>
        <taxon>Filobasidiales</taxon>
        <taxon>Filobasidiaceae</taxon>
        <taxon>Filobasidium</taxon>
    </lineage>
</organism>
<evidence type="ECO:0000313" key="4">
    <source>
        <dbReference type="Proteomes" id="UP000812966"/>
    </source>
</evidence>